<comment type="caution">
    <text evidence="2">The sequence shown here is derived from an EMBL/GenBank/DDBJ whole genome shotgun (WGS) entry which is preliminary data.</text>
</comment>
<feature type="region of interest" description="Disordered" evidence="1">
    <location>
        <begin position="50"/>
        <end position="71"/>
    </location>
</feature>
<organism evidence="2 3">
    <name type="scientific">Paramuricea clavata</name>
    <name type="common">Red gorgonian</name>
    <name type="synonym">Violescent sea-whip</name>
    <dbReference type="NCBI Taxonomy" id="317549"/>
    <lineage>
        <taxon>Eukaryota</taxon>
        <taxon>Metazoa</taxon>
        <taxon>Cnidaria</taxon>
        <taxon>Anthozoa</taxon>
        <taxon>Octocorallia</taxon>
        <taxon>Malacalcyonacea</taxon>
        <taxon>Plexauridae</taxon>
        <taxon>Paramuricea</taxon>
    </lineage>
</organism>
<dbReference type="Pfam" id="PF07004">
    <property type="entry name" value="SHIPPO-rpt"/>
    <property type="match status" value="1"/>
</dbReference>
<proteinExistence type="predicted"/>
<feature type="region of interest" description="Disordered" evidence="1">
    <location>
        <begin position="1"/>
        <end position="34"/>
    </location>
</feature>
<dbReference type="Proteomes" id="UP001152795">
    <property type="component" value="Unassembled WGS sequence"/>
</dbReference>
<feature type="compositionally biased region" description="Polar residues" evidence="1">
    <location>
        <begin position="220"/>
        <end position="231"/>
    </location>
</feature>
<gene>
    <name evidence="2" type="ORF">PACLA_8A001218</name>
</gene>
<dbReference type="InterPro" id="IPR010736">
    <property type="entry name" value="SHIPPO-rpt"/>
</dbReference>
<keyword evidence="3" id="KW-1185">Reference proteome</keyword>
<feature type="region of interest" description="Disordered" evidence="1">
    <location>
        <begin position="208"/>
        <end position="231"/>
    </location>
</feature>
<dbReference type="OrthoDB" id="406368at2759"/>
<name>A0A7D9EBE8_PARCT</name>
<evidence type="ECO:0000313" key="2">
    <source>
        <dbReference type="EMBL" id="CAB4004422.1"/>
    </source>
</evidence>
<dbReference type="AlphaFoldDB" id="A0A7D9EBE8"/>
<dbReference type="EMBL" id="CACRXK020004902">
    <property type="protein sequence ID" value="CAB4004422.1"/>
    <property type="molecule type" value="Genomic_DNA"/>
</dbReference>
<evidence type="ECO:0000256" key="1">
    <source>
        <dbReference type="SAM" id="MobiDB-lite"/>
    </source>
</evidence>
<evidence type="ECO:0000313" key="3">
    <source>
        <dbReference type="Proteomes" id="UP001152795"/>
    </source>
</evidence>
<reference evidence="2" key="1">
    <citation type="submission" date="2020-04" db="EMBL/GenBank/DDBJ databases">
        <authorList>
            <person name="Alioto T."/>
            <person name="Alioto T."/>
            <person name="Gomez Garrido J."/>
        </authorList>
    </citation>
    <scope>NUCLEOTIDE SEQUENCE</scope>
    <source>
        <strain evidence="2">A484AB</strain>
    </source>
</reference>
<accession>A0A7D9EBE8</accession>
<protein>
    <submittedName>
        <fullName evidence="2">Uncharacterized protein</fullName>
    </submittedName>
</protein>
<sequence length="262" mass="29805">MSVQSDRHYKQWTKHGKLGGSRVPGLLQDQERSLLPTRISLCTRSYTRFRHDKMQKKQKEQEEDESRPYMSLNLDTPSPAAYNPPTDPPNMTTFPAYTMRPKTYPEKAGGDRVSWGKEWFSNGSRWSIRTDFDSNNKWPSPSDHVPRPTLGWPQITSHTAPSHTIGTRKEFSLVSKDAKSFPSPCRYDWSRSQNKILANSPSFTIQQGRRQGTLPFIPRNGSSPGPGSYNPNIFKSSSKVRRPAFTIAKSPRVIGITRNCSF</sequence>